<proteinExistence type="predicted"/>
<protein>
    <submittedName>
        <fullName evidence="2">Uncharacterized protein</fullName>
    </submittedName>
</protein>
<keyword evidence="1" id="KW-1133">Transmembrane helix</keyword>
<feature type="transmembrane region" description="Helical" evidence="1">
    <location>
        <begin position="38"/>
        <end position="64"/>
    </location>
</feature>
<dbReference type="EMBL" id="JAAAWO010000009">
    <property type="protein sequence ID" value="NDW16261.1"/>
    <property type="molecule type" value="Genomic_DNA"/>
</dbReference>
<name>A0A6N9TGJ7_9ALTE</name>
<reference evidence="2 3" key="1">
    <citation type="submission" date="2020-01" db="EMBL/GenBank/DDBJ databases">
        <title>Genomes of bacteria type strains.</title>
        <authorList>
            <person name="Chen J."/>
            <person name="Zhu S."/>
            <person name="Yang J."/>
        </authorList>
    </citation>
    <scope>NUCLEOTIDE SEQUENCE [LARGE SCALE GENOMIC DNA]</scope>
    <source>
        <strain evidence="2 3">LMG 24078</strain>
    </source>
</reference>
<keyword evidence="1" id="KW-0472">Membrane</keyword>
<dbReference type="AlphaFoldDB" id="A0A6N9TGJ7"/>
<comment type="caution">
    <text evidence="2">The sequence shown here is derived from an EMBL/GenBank/DDBJ whole genome shotgun (WGS) entry which is preliminary data.</text>
</comment>
<dbReference type="RefSeq" id="WP_163106933.1">
    <property type="nucleotide sequence ID" value="NZ_JAAAWO010000009.1"/>
</dbReference>
<keyword evidence="3" id="KW-1185">Reference proteome</keyword>
<evidence type="ECO:0000313" key="2">
    <source>
        <dbReference type="EMBL" id="NDW16261.1"/>
    </source>
</evidence>
<evidence type="ECO:0000256" key="1">
    <source>
        <dbReference type="SAM" id="Phobius"/>
    </source>
</evidence>
<sequence length="78" mass="8966">MDETFKPKVRPFYRVLASIVSLFGWLSFLIAFGQLFSYGLYSLSVWVSIISAFSFSFWLTYIAITGKAPTLLKNWLNV</sequence>
<dbReference type="Proteomes" id="UP000471381">
    <property type="component" value="Unassembled WGS sequence"/>
</dbReference>
<accession>A0A6N9TGJ7</accession>
<organism evidence="2 3">
    <name type="scientific">Alteromonas genovensis</name>
    <dbReference type="NCBI Taxonomy" id="471225"/>
    <lineage>
        <taxon>Bacteria</taxon>
        <taxon>Pseudomonadati</taxon>
        <taxon>Pseudomonadota</taxon>
        <taxon>Gammaproteobacteria</taxon>
        <taxon>Alteromonadales</taxon>
        <taxon>Alteromonadaceae</taxon>
        <taxon>Alteromonas/Salinimonas group</taxon>
        <taxon>Alteromonas</taxon>
    </lineage>
</organism>
<evidence type="ECO:0000313" key="3">
    <source>
        <dbReference type="Proteomes" id="UP000471381"/>
    </source>
</evidence>
<gene>
    <name evidence="2" type="ORF">GTQ48_12100</name>
</gene>
<feature type="transmembrane region" description="Helical" evidence="1">
    <location>
        <begin position="12"/>
        <end position="32"/>
    </location>
</feature>
<keyword evidence="1" id="KW-0812">Transmembrane</keyword>